<feature type="compositionally biased region" description="Low complexity" evidence="1">
    <location>
        <begin position="235"/>
        <end position="257"/>
    </location>
</feature>
<evidence type="ECO:0000313" key="3">
    <source>
        <dbReference type="Proteomes" id="UP001527925"/>
    </source>
</evidence>
<feature type="compositionally biased region" description="Low complexity" evidence="1">
    <location>
        <begin position="294"/>
        <end position="303"/>
    </location>
</feature>
<feature type="region of interest" description="Disordered" evidence="1">
    <location>
        <begin position="132"/>
        <end position="200"/>
    </location>
</feature>
<gene>
    <name evidence="2" type="ORF">HK105_203286</name>
</gene>
<dbReference type="Proteomes" id="UP001527925">
    <property type="component" value="Unassembled WGS sequence"/>
</dbReference>
<organism evidence="2 3">
    <name type="scientific">Polyrhizophydium stewartii</name>
    <dbReference type="NCBI Taxonomy" id="2732419"/>
    <lineage>
        <taxon>Eukaryota</taxon>
        <taxon>Fungi</taxon>
        <taxon>Fungi incertae sedis</taxon>
        <taxon>Chytridiomycota</taxon>
        <taxon>Chytridiomycota incertae sedis</taxon>
        <taxon>Chytridiomycetes</taxon>
        <taxon>Rhizophydiales</taxon>
        <taxon>Rhizophydiales incertae sedis</taxon>
        <taxon>Polyrhizophydium</taxon>
    </lineage>
</organism>
<dbReference type="EMBL" id="JADGIZ020000012">
    <property type="protein sequence ID" value="KAL2917221.1"/>
    <property type="molecule type" value="Genomic_DNA"/>
</dbReference>
<comment type="caution">
    <text evidence="2">The sequence shown here is derived from an EMBL/GenBank/DDBJ whole genome shotgun (WGS) entry which is preliminary data.</text>
</comment>
<accession>A0ABR4NCQ0</accession>
<feature type="compositionally biased region" description="Polar residues" evidence="1">
    <location>
        <begin position="190"/>
        <end position="200"/>
    </location>
</feature>
<keyword evidence="3" id="KW-1185">Reference proteome</keyword>
<sequence length="330" mass="33795">MHRLMVESLRQMQAHGVFLTMLSAARDLAADAADNDAADDTADADSQLTGARHAVPDPLAELSARISDFASGAEFVAAAEAAIARLAAASQTPASATRGVLALLRNLEAAYFPTDAARGLRRAAAAAVVSSVAAAPQRKPRRSAQPAAPPSPVSLESGQTTADSVDTPQPPRPAKRRRSADGAAPALLVSSGTDSDESAVSVTSASPVLLPEVSAAAGTTRKQRLAPMQLDDARLPSPTATPRPAADASAASKQPSAEPEESPAGTASGSEASDWEQGPRPSARRASARRVSDATAPRVTARARAAKKQQQPPPPQRVQAAAGAKARSRR</sequence>
<evidence type="ECO:0000313" key="2">
    <source>
        <dbReference type="EMBL" id="KAL2917221.1"/>
    </source>
</evidence>
<evidence type="ECO:0000256" key="1">
    <source>
        <dbReference type="SAM" id="MobiDB-lite"/>
    </source>
</evidence>
<feature type="region of interest" description="Disordered" evidence="1">
    <location>
        <begin position="214"/>
        <end position="330"/>
    </location>
</feature>
<reference evidence="2 3" key="1">
    <citation type="submission" date="2023-09" db="EMBL/GenBank/DDBJ databases">
        <title>Pangenome analysis of Batrachochytrium dendrobatidis and related Chytrids.</title>
        <authorList>
            <person name="Yacoub M.N."/>
            <person name="Stajich J.E."/>
            <person name="James T.Y."/>
        </authorList>
    </citation>
    <scope>NUCLEOTIDE SEQUENCE [LARGE SCALE GENOMIC DNA]</scope>
    <source>
        <strain evidence="2 3">JEL0888</strain>
    </source>
</reference>
<proteinExistence type="predicted"/>
<feature type="compositionally biased region" description="Polar residues" evidence="1">
    <location>
        <begin position="154"/>
        <end position="167"/>
    </location>
</feature>
<name>A0ABR4NCQ0_9FUNG</name>
<protein>
    <submittedName>
        <fullName evidence="2">Uncharacterized protein</fullName>
    </submittedName>
</protein>